<evidence type="ECO:0000256" key="2">
    <source>
        <dbReference type="SAM" id="Phobius"/>
    </source>
</evidence>
<dbReference type="AlphaFoldDB" id="A0A0F9ZXN6"/>
<dbReference type="InterPro" id="IPR022185">
    <property type="entry name" value="DUF3712"/>
</dbReference>
<reference evidence="4" key="1">
    <citation type="journal article" date="2015" name="Genome Announc.">
        <title>Draft whole-genome sequence of the biocontrol agent Trichoderma harzianum T6776.</title>
        <authorList>
            <person name="Baroncelli R."/>
            <person name="Piaggeschi G."/>
            <person name="Fiorini L."/>
            <person name="Bertolini E."/>
            <person name="Zapparata A."/>
            <person name="Pe M.E."/>
            <person name="Sarrocco S."/>
            <person name="Vannacci G."/>
        </authorList>
    </citation>
    <scope>NUCLEOTIDE SEQUENCE [LARGE SCALE GENOMIC DNA]</scope>
    <source>
        <strain evidence="4">T6776</strain>
    </source>
</reference>
<evidence type="ECO:0008006" key="5">
    <source>
        <dbReference type="Google" id="ProtNLM"/>
    </source>
</evidence>
<dbReference type="OMA" id="AYPKIAQ"/>
<feature type="region of interest" description="Disordered" evidence="1">
    <location>
        <begin position="1"/>
        <end position="24"/>
    </location>
</feature>
<dbReference type="OrthoDB" id="10039566at2759"/>
<keyword evidence="2" id="KW-0812">Transmembrane</keyword>
<dbReference type="InterPro" id="IPR046368">
    <property type="entry name" value="Tag1"/>
</dbReference>
<accession>A0A0F9ZXN6</accession>
<name>A0A0F9ZXN6_TRIHA</name>
<comment type="caution">
    <text evidence="3">The sequence shown here is derived from an EMBL/GenBank/DDBJ whole genome shotgun (WGS) entry which is preliminary data.</text>
</comment>
<evidence type="ECO:0000313" key="3">
    <source>
        <dbReference type="EMBL" id="KKP04747.1"/>
    </source>
</evidence>
<proteinExistence type="predicted"/>
<keyword evidence="2" id="KW-0472">Membrane</keyword>
<dbReference type="PANTHER" id="PTHR35895">
    <property type="entry name" value="CHROMOSOME 16, WHOLE GENOME SHOTGUN SEQUENCE"/>
    <property type="match status" value="1"/>
</dbReference>
<dbReference type="Pfam" id="PF12505">
    <property type="entry name" value="DUF3712"/>
    <property type="match status" value="1"/>
</dbReference>
<dbReference type="PANTHER" id="PTHR35895:SF1">
    <property type="entry name" value="LIPID-BINDING SERUM GLYCOPROTEIN C-TERMINAL DOMAIN-CONTAINING PROTEIN"/>
    <property type="match status" value="1"/>
</dbReference>
<sequence length="353" mass="38259">MSDKQESDNAEVTQTESRVYQPAPAPTTKRGGFVRHLKRFWWAYLLLFICGAVLVICLVIFVGVPRIAQSKINDAKLDIQGVNVLNAKPDSILLEINSTITTDGSIKANIDPFEGVMYLEDLPDHTPFLNVSFPATNGNKHQLVNISQEVQIQNPDAFNTFNIWFAANQTLRVTVEGRTKVKPSGLSRKWGVTFKKTITMNGLNLFNGTTVTNGKIALTAKKGQPNFSATADIPNASYFTLDIGNATFTNFIDDTTIGNLTIPNLLLVPGSNKVPISANLDQLAVINAVQSPKYCKTGVIPVKLQGAAVRNDDATLQYFLDGLAAHNQTVPMDIGSIIKSSLGTTLGCKSSSS</sequence>
<organism evidence="3 4">
    <name type="scientific">Trichoderma harzianum</name>
    <name type="common">Hypocrea lixii</name>
    <dbReference type="NCBI Taxonomy" id="5544"/>
    <lineage>
        <taxon>Eukaryota</taxon>
        <taxon>Fungi</taxon>
        <taxon>Dikarya</taxon>
        <taxon>Ascomycota</taxon>
        <taxon>Pezizomycotina</taxon>
        <taxon>Sordariomycetes</taxon>
        <taxon>Hypocreomycetidae</taxon>
        <taxon>Hypocreales</taxon>
        <taxon>Hypocreaceae</taxon>
        <taxon>Trichoderma</taxon>
    </lineage>
</organism>
<protein>
    <recommendedName>
        <fullName evidence="5">Pre-rRNA processing protein</fullName>
    </recommendedName>
</protein>
<dbReference type="GO" id="GO:0000329">
    <property type="term" value="C:fungal-type vacuole membrane"/>
    <property type="evidence" value="ECO:0007669"/>
    <property type="project" value="InterPro"/>
</dbReference>
<evidence type="ECO:0000313" key="4">
    <source>
        <dbReference type="Proteomes" id="UP000034112"/>
    </source>
</evidence>
<evidence type="ECO:0000256" key="1">
    <source>
        <dbReference type="SAM" id="MobiDB-lite"/>
    </source>
</evidence>
<dbReference type="Proteomes" id="UP000034112">
    <property type="component" value="Unassembled WGS sequence"/>
</dbReference>
<dbReference type="EMBL" id="JOKZ01000068">
    <property type="protein sequence ID" value="KKP04747.1"/>
    <property type="molecule type" value="Genomic_DNA"/>
</dbReference>
<feature type="transmembrane region" description="Helical" evidence="2">
    <location>
        <begin position="41"/>
        <end position="64"/>
    </location>
</feature>
<gene>
    <name evidence="3" type="ORF">THAR02_03159</name>
</gene>
<keyword evidence="2" id="KW-1133">Transmembrane helix</keyword>